<dbReference type="RefSeq" id="WP_039859602.1">
    <property type="nucleotide sequence ID" value="NZ_CAXURC020000001.1"/>
</dbReference>
<dbReference type="EMBL" id="PKQI01000002">
    <property type="protein sequence ID" value="NNV20787.1"/>
    <property type="molecule type" value="Genomic_DNA"/>
</dbReference>
<evidence type="ECO:0000313" key="3">
    <source>
        <dbReference type="Proteomes" id="UP000526233"/>
    </source>
</evidence>
<gene>
    <name evidence="2" type="ORF">EHE22_10160</name>
</gene>
<name>A0A7Y3WX00_9HYPH</name>
<evidence type="ECO:0008006" key="4">
    <source>
        <dbReference type="Google" id="ProtNLM"/>
    </source>
</evidence>
<feature type="signal peptide" evidence="1">
    <location>
        <begin position="1"/>
        <end position="19"/>
    </location>
</feature>
<organism evidence="2 3">
    <name type="scientific">Brucella pseudogrignonensis</name>
    <dbReference type="NCBI Taxonomy" id="419475"/>
    <lineage>
        <taxon>Bacteria</taxon>
        <taxon>Pseudomonadati</taxon>
        <taxon>Pseudomonadota</taxon>
        <taxon>Alphaproteobacteria</taxon>
        <taxon>Hyphomicrobiales</taxon>
        <taxon>Brucellaceae</taxon>
        <taxon>Brucella/Ochrobactrum group</taxon>
        <taxon>Brucella</taxon>
    </lineage>
</organism>
<dbReference type="OrthoDB" id="5402098at2"/>
<accession>A0A7Y3WX00</accession>
<dbReference type="KEGG" id="ops:A8A54_02665"/>
<dbReference type="GeneID" id="93109234"/>
<dbReference type="AlphaFoldDB" id="A0A7Y3WX00"/>
<protein>
    <recommendedName>
        <fullName evidence="4">17 kDa surface antigen</fullName>
    </recommendedName>
</protein>
<reference evidence="2 3" key="1">
    <citation type="submission" date="2018-11" db="EMBL/GenBank/DDBJ databases">
        <title>Genome sequencing and analysis.</title>
        <authorList>
            <person name="Huang Y.-T."/>
        </authorList>
    </citation>
    <scope>NUCLEOTIDE SEQUENCE [LARGE SCALE GENOMIC DNA]</scope>
    <source>
        <strain evidence="2 3">SHIN</strain>
    </source>
</reference>
<dbReference type="Proteomes" id="UP000526233">
    <property type="component" value="Unassembled WGS sequence"/>
</dbReference>
<feature type="chain" id="PRO_5031367439" description="17 kDa surface antigen" evidence="1">
    <location>
        <begin position="20"/>
        <end position="148"/>
    </location>
</feature>
<dbReference type="InterPro" id="IPR016364">
    <property type="entry name" value="Surface_antigen_Rickettsia"/>
</dbReference>
<dbReference type="PROSITE" id="PS51257">
    <property type="entry name" value="PROKAR_LIPOPROTEIN"/>
    <property type="match status" value="1"/>
</dbReference>
<proteinExistence type="predicted"/>
<keyword evidence="1" id="KW-0732">Signal</keyword>
<evidence type="ECO:0000256" key="1">
    <source>
        <dbReference type="SAM" id="SignalP"/>
    </source>
</evidence>
<comment type="caution">
    <text evidence="2">The sequence shown here is derived from an EMBL/GenBank/DDBJ whole genome shotgun (WGS) entry which is preliminary data.</text>
</comment>
<sequence>MTMVSRFSAPFLIASMAFALSACGTSGGGKGSGLTSLGGLSSKAETRPDLLASLGNGLLGSSAGQLTAGDRKKALEAEYRALEYSPAGKAVSWSGSGSTSGDVTAAQPYQVGSQNCRQYTHTFSIGDASQTSRGTACRNADGSWTPLT</sequence>
<evidence type="ECO:0000313" key="2">
    <source>
        <dbReference type="EMBL" id="NNV20787.1"/>
    </source>
</evidence>
<dbReference type="PIRSF" id="PIRSF002721">
    <property type="entry name" value="Surface_antigen_Rickettsia"/>
    <property type="match status" value="1"/>
</dbReference>